<gene>
    <name evidence="1" type="ORF">BFG52_06030</name>
</gene>
<proteinExistence type="predicted"/>
<dbReference type="Proteomes" id="UP000093391">
    <property type="component" value="Chromosome"/>
</dbReference>
<protein>
    <submittedName>
        <fullName evidence="1">Uncharacterized protein</fullName>
    </submittedName>
</protein>
<evidence type="ECO:0000313" key="1">
    <source>
        <dbReference type="EMBL" id="AOA57948.1"/>
    </source>
</evidence>
<dbReference type="EMBL" id="CP016895">
    <property type="protein sequence ID" value="AOA57948.1"/>
    <property type="molecule type" value="Genomic_DNA"/>
</dbReference>
<reference evidence="1 2" key="1">
    <citation type="submission" date="2016-08" db="EMBL/GenBank/DDBJ databases">
        <authorList>
            <person name="Seilhamer J.J."/>
        </authorList>
    </citation>
    <scope>NUCLEOTIDE SEQUENCE [LARGE SCALE GENOMIC DNA]</scope>
    <source>
        <strain evidence="1 2">BRTC-1</strain>
    </source>
</reference>
<accession>A0A1B2LYC3</accession>
<sequence>MFKYIFIIILLSMFVRNSIAKEYIYSDEVQILPEAIQRDDQVFLDHIFSYLNKNNILDVNDRVHLFKPVISATVFAYQLDAFTIKVNVLLKNDRTDWYIPRFEEKSIFSQNKIYLISKDKITLKKIPEWWAYKPRGPHEPIVYSPKPAHIGLFARFNKGDQYKLEYIVDLPKTNEEQLIFDLLYQDNTIPTEIFMKYNELYDENLPIMAIKSNIIKVSCHAIDGDVTKGFKCDFSS</sequence>
<keyword evidence="2" id="KW-1185">Reference proteome</keyword>
<evidence type="ECO:0000313" key="2">
    <source>
        <dbReference type="Proteomes" id="UP000093391"/>
    </source>
</evidence>
<organism evidence="1 2">
    <name type="scientific">Acinetobacter larvae</name>
    <dbReference type="NCBI Taxonomy" id="1789224"/>
    <lineage>
        <taxon>Bacteria</taxon>
        <taxon>Pseudomonadati</taxon>
        <taxon>Pseudomonadota</taxon>
        <taxon>Gammaproteobacteria</taxon>
        <taxon>Moraxellales</taxon>
        <taxon>Moraxellaceae</taxon>
        <taxon>Acinetobacter</taxon>
    </lineage>
</organism>
<dbReference type="AlphaFoldDB" id="A0A1B2LYC3"/>
<dbReference type="KEGG" id="ala:BFG52_06030"/>
<name>A0A1B2LYC3_9GAMM</name>